<dbReference type="EMBL" id="CP045121">
    <property type="protein sequence ID" value="QIN79064.1"/>
    <property type="molecule type" value="Genomic_DNA"/>
</dbReference>
<proteinExistence type="predicted"/>
<gene>
    <name evidence="2" type="ORF">GBA65_11630</name>
</gene>
<dbReference type="KEGG" id="rmar:GBA65_11630"/>
<dbReference type="Proteomes" id="UP000502706">
    <property type="component" value="Chromosome"/>
</dbReference>
<evidence type="ECO:0000313" key="3">
    <source>
        <dbReference type="Proteomes" id="UP000502706"/>
    </source>
</evidence>
<keyword evidence="3" id="KW-1185">Reference proteome</keyword>
<sequence>MSEEAKRSGNWEGSPLQMGSGLDPWGITEIVLQFDTGDNETLKPRIRDRFGSYELSQAATYLDSISSQLDLQSR</sequence>
<evidence type="ECO:0000256" key="1">
    <source>
        <dbReference type="SAM" id="MobiDB-lite"/>
    </source>
</evidence>
<dbReference type="RefSeq" id="WP_166396724.1">
    <property type="nucleotide sequence ID" value="NZ_CP045121.1"/>
</dbReference>
<accession>A0A6G8PXV0</accession>
<dbReference type="AlphaFoldDB" id="A0A6G8PXV0"/>
<feature type="region of interest" description="Disordered" evidence="1">
    <location>
        <begin position="1"/>
        <end position="20"/>
    </location>
</feature>
<name>A0A6G8PXV0_9ACTN</name>
<protein>
    <submittedName>
        <fullName evidence="2">Uncharacterized protein</fullName>
    </submittedName>
</protein>
<organism evidence="2 3">
    <name type="scientific">Rubrobacter marinus</name>
    <dbReference type="NCBI Taxonomy" id="2653852"/>
    <lineage>
        <taxon>Bacteria</taxon>
        <taxon>Bacillati</taxon>
        <taxon>Actinomycetota</taxon>
        <taxon>Rubrobacteria</taxon>
        <taxon>Rubrobacterales</taxon>
        <taxon>Rubrobacteraceae</taxon>
        <taxon>Rubrobacter</taxon>
    </lineage>
</organism>
<evidence type="ECO:0000313" key="2">
    <source>
        <dbReference type="EMBL" id="QIN79064.1"/>
    </source>
</evidence>
<reference evidence="2 3" key="1">
    <citation type="submission" date="2019-10" db="EMBL/GenBank/DDBJ databases">
        <title>Rubrobacter sp nov SCSIO 52915 isolated from a deep-sea sediment in the South China Sea.</title>
        <authorList>
            <person name="Chen R.W."/>
        </authorList>
    </citation>
    <scope>NUCLEOTIDE SEQUENCE [LARGE SCALE GENOMIC DNA]</scope>
    <source>
        <strain evidence="2 3">SCSIO 52915</strain>
    </source>
</reference>